<evidence type="ECO:0000313" key="2">
    <source>
        <dbReference type="Proteomes" id="UP001596060"/>
    </source>
</evidence>
<name>A0ABW0PBR3_9HYPH</name>
<keyword evidence="2" id="KW-1185">Reference proteome</keyword>
<evidence type="ECO:0000313" key="1">
    <source>
        <dbReference type="EMBL" id="MFC5509299.1"/>
    </source>
</evidence>
<gene>
    <name evidence="1" type="ORF">ACFPN9_29220</name>
</gene>
<proteinExistence type="predicted"/>
<dbReference type="Proteomes" id="UP001596060">
    <property type="component" value="Unassembled WGS sequence"/>
</dbReference>
<protein>
    <submittedName>
        <fullName evidence="1">Uncharacterized protein</fullName>
    </submittedName>
</protein>
<sequence>MLGHTDRATINQRRPITRGMRGLLESLTRLDLFWGHLDTAEKNQMRALADRGYAAQGDDNWWEITDAGRAALGGSFDRQACQAAR</sequence>
<dbReference type="RefSeq" id="WP_377818054.1">
    <property type="nucleotide sequence ID" value="NZ_JBHSLU010000161.1"/>
</dbReference>
<dbReference type="EMBL" id="JBHSLU010000161">
    <property type="protein sequence ID" value="MFC5509299.1"/>
    <property type="molecule type" value="Genomic_DNA"/>
</dbReference>
<organism evidence="1 2">
    <name type="scientific">Bosea massiliensis</name>
    <dbReference type="NCBI Taxonomy" id="151419"/>
    <lineage>
        <taxon>Bacteria</taxon>
        <taxon>Pseudomonadati</taxon>
        <taxon>Pseudomonadota</taxon>
        <taxon>Alphaproteobacteria</taxon>
        <taxon>Hyphomicrobiales</taxon>
        <taxon>Boseaceae</taxon>
        <taxon>Bosea</taxon>
    </lineage>
</organism>
<comment type="caution">
    <text evidence="1">The sequence shown here is derived from an EMBL/GenBank/DDBJ whole genome shotgun (WGS) entry which is preliminary data.</text>
</comment>
<reference evidence="2" key="1">
    <citation type="journal article" date="2019" name="Int. J. Syst. Evol. Microbiol.">
        <title>The Global Catalogue of Microorganisms (GCM) 10K type strain sequencing project: providing services to taxonomists for standard genome sequencing and annotation.</title>
        <authorList>
            <consortium name="The Broad Institute Genomics Platform"/>
            <consortium name="The Broad Institute Genome Sequencing Center for Infectious Disease"/>
            <person name="Wu L."/>
            <person name="Ma J."/>
        </authorList>
    </citation>
    <scope>NUCLEOTIDE SEQUENCE [LARGE SCALE GENOMIC DNA]</scope>
    <source>
        <strain evidence="2">CCUG 43117</strain>
    </source>
</reference>
<accession>A0ABW0PBR3</accession>